<evidence type="ECO:0000313" key="8">
    <source>
        <dbReference type="Proteomes" id="UP000199245"/>
    </source>
</evidence>
<feature type="transmembrane region" description="Helical" evidence="6">
    <location>
        <begin position="150"/>
        <end position="169"/>
    </location>
</feature>
<keyword evidence="4 6" id="KW-1133">Transmembrane helix</keyword>
<dbReference type="GO" id="GO:0022857">
    <property type="term" value="F:transmembrane transporter activity"/>
    <property type="evidence" value="ECO:0007669"/>
    <property type="project" value="InterPro"/>
</dbReference>
<keyword evidence="5 6" id="KW-0472">Membrane</keyword>
<dbReference type="GO" id="GO:0005886">
    <property type="term" value="C:plasma membrane"/>
    <property type="evidence" value="ECO:0007669"/>
    <property type="project" value="UniProtKB-SubCell"/>
</dbReference>
<accession>A0A1G7P4Y8</accession>
<feature type="transmembrane region" description="Helical" evidence="6">
    <location>
        <begin position="53"/>
        <end position="75"/>
    </location>
</feature>
<feature type="transmembrane region" description="Helical" evidence="6">
    <location>
        <begin position="359"/>
        <end position="381"/>
    </location>
</feature>
<evidence type="ECO:0000256" key="6">
    <source>
        <dbReference type="SAM" id="Phobius"/>
    </source>
</evidence>
<dbReference type="PANTHER" id="PTHR23513">
    <property type="entry name" value="INTEGRAL MEMBRANE EFFLUX PROTEIN-RELATED"/>
    <property type="match status" value="1"/>
</dbReference>
<dbReference type="Pfam" id="PF07690">
    <property type="entry name" value="MFS_1"/>
    <property type="match status" value="1"/>
</dbReference>
<reference evidence="7 8" key="1">
    <citation type="submission" date="2016-10" db="EMBL/GenBank/DDBJ databases">
        <authorList>
            <person name="de Groot N.N."/>
        </authorList>
    </citation>
    <scope>NUCLEOTIDE SEQUENCE [LARGE SCALE GENOMIC DNA]</scope>
    <source>
        <strain evidence="7 8">R5</strain>
    </source>
</reference>
<comment type="subcellular location">
    <subcellularLocation>
        <location evidence="1">Cell membrane</location>
        <topology evidence="1">Multi-pass membrane protein</topology>
    </subcellularLocation>
</comment>
<feature type="transmembrane region" description="Helical" evidence="6">
    <location>
        <begin position="113"/>
        <end position="138"/>
    </location>
</feature>
<feature type="transmembrane region" description="Helical" evidence="6">
    <location>
        <begin position="229"/>
        <end position="250"/>
    </location>
</feature>
<dbReference type="CDD" id="cd06173">
    <property type="entry name" value="MFS_MefA_like"/>
    <property type="match status" value="1"/>
</dbReference>
<organism evidence="7 8">
    <name type="scientific">Bradyrhizobium brasilense</name>
    <dbReference type="NCBI Taxonomy" id="1419277"/>
    <lineage>
        <taxon>Bacteria</taxon>
        <taxon>Pseudomonadati</taxon>
        <taxon>Pseudomonadota</taxon>
        <taxon>Alphaproteobacteria</taxon>
        <taxon>Hyphomicrobiales</taxon>
        <taxon>Nitrobacteraceae</taxon>
        <taxon>Bradyrhizobium</taxon>
    </lineage>
</organism>
<proteinExistence type="predicted"/>
<dbReference type="InterPro" id="IPR036259">
    <property type="entry name" value="MFS_trans_sf"/>
</dbReference>
<dbReference type="EMBL" id="FMZW01000075">
    <property type="protein sequence ID" value="SDF80659.1"/>
    <property type="molecule type" value="Genomic_DNA"/>
</dbReference>
<evidence type="ECO:0000256" key="1">
    <source>
        <dbReference type="ARBA" id="ARBA00004651"/>
    </source>
</evidence>
<evidence type="ECO:0000256" key="5">
    <source>
        <dbReference type="ARBA" id="ARBA00023136"/>
    </source>
</evidence>
<feature type="transmembrane region" description="Helical" evidence="6">
    <location>
        <begin position="315"/>
        <end position="338"/>
    </location>
</feature>
<keyword evidence="2" id="KW-1003">Cell membrane</keyword>
<protein>
    <submittedName>
        <fullName evidence="7">Major Facilitator Superfamily protein</fullName>
    </submittedName>
</protein>
<name>A0A1G7P4Y8_9BRAD</name>
<dbReference type="Proteomes" id="UP000199245">
    <property type="component" value="Unassembled WGS sequence"/>
</dbReference>
<gene>
    <name evidence="7" type="ORF">SAMN05216337_10755</name>
</gene>
<feature type="transmembrane region" description="Helical" evidence="6">
    <location>
        <begin position="262"/>
        <end position="280"/>
    </location>
</feature>
<dbReference type="SUPFAM" id="SSF103473">
    <property type="entry name" value="MFS general substrate transporter"/>
    <property type="match status" value="1"/>
</dbReference>
<feature type="transmembrane region" description="Helical" evidence="6">
    <location>
        <begin position="387"/>
        <end position="407"/>
    </location>
</feature>
<feature type="transmembrane region" description="Helical" evidence="6">
    <location>
        <begin position="175"/>
        <end position="195"/>
    </location>
</feature>
<dbReference type="Gene3D" id="1.20.1250.20">
    <property type="entry name" value="MFS general substrate transporter like domains"/>
    <property type="match status" value="1"/>
</dbReference>
<evidence type="ECO:0000256" key="2">
    <source>
        <dbReference type="ARBA" id="ARBA00022475"/>
    </source>
</evidence>
<evidence type="ECO:0000313" key="7">
    <source>
        <dbReference type="EMBL" id="SDF80659.1"/>
    </source>
</evidence>
<keyword evidence="3 6" id="KW-0812">Transmembrane</keyword>
<dbReference type="AlphaFoldDB" id="A0A1G7P4Y8"/>
<dbReference type="PANTHER" id="PTHR23513:SF6">
    <property type="entry name" value="MAJOR FACILITATOR SUPERFAMILY ASSOCIATED DOMAIN-CONTAINING PROTEIN"/>
    <property type="match status" value="1"/>
</dbReference>
<sequence>MSRPRRFVPLRGLRRSYLALLVGQTISLLGSNVTMLALPLTAITWLDAGPTQTGLLLACGRAPYLVVSLLAGVIVDRLPHRRILLTANLVMAATLATIPLFASLGHLGLVQLYMTSMLVGIAAVIADVAYLACIPTVIDRSELVRAQSSLELSQAGAMAAGPFLAGWLVNEFSAPTAILADSVSFLLAAALLSLVPMRRARCSEAASSAVLGQVAEGLASVFGNPILRAVTLASGTFIFWHNAYSAVFLLHLTKDLGLDSRVVGMVLGIGALGGVIGAAISPRAGRAIGLGPILMIGLAVSAGGMSLTTLLTQPLWAAVACVALSQFILWIGQGIYNVQQVPIRYVLVPQHLQGRVNASIRSVVWGLASLGALAGGAAAAATSLRTTLLASSVLGTASIVWILRSPLRHTRSLRR</sequence>
<dbReference type="RefSeq" id="WP_283809547.1">
    <property type="nucleotide sequence ID" value="NZ_FMZW01000075.1"/>
</dbReference>
<evidence type="ECO:0000256" key="4">
    <source>
        <dbReference type="ARBA" id="ARBA00022989"/>
    </source>
</evidence>
<feature type="transmembrane region" description="Helical" evidence="6">
    <location>
        <begin position="87"/>
        <end position="107"/>
    </location>
</feature>
<dbReference type="InterPro" id="IPR011701">
    <property type="entry name" value="MFS"/>
</dbReference>
<feature type="transmembrane region" description="Helical" evidence="6">
    <location>
        <begin position="287"/>
        <end position="309"/>
    </location>
</feature>
<evidence type="ECO:0000256" key="3">
    <source>
        <dbReference type="ARBA" id="ARBA00022692"/>
    </source>
</evidence>